<dbReference type="Proteomes" id="UP000829542">
    <property type="component" value="Chromosome"/>
</dbReference>
<dbReference type="Gene3D" id="3.40.630.30">
    <property type="match status" value="1"/>
</dbReference>
<dbReference type="EC" id="2.3.1.-" evidence="2"/>
<organism evidence="2 3">
    <name type="scientific">Ignatzschineria rhizosphaerae</name>
    <dbReference type="NCBI Taxonomy" id="2923279"/>
    <lineage>
        <taxon>Bacteria</taxon>
        <taxon>Pseudomonadati</taxon>
        <taxon>Pseudomonadota</taxon>
        <taxon>Gammaproteobacteria</taxon>
        <taxon>Cardiobacteriales</taxon>
        <taxon>Ignatzschineriaceae</taxon>
        <taxon>Ignatzschineria</taxon>
    </lineage>
</organism>
<dbReference type="SUPFAM" id="SSF55729">
    <property type="entry name" value="Acyl-CoA N-acyltransferases (Nat)"/>
    <property type="match status" value="1"/>
</dbReference>
<sequence length="152" mass="17769">MHQPKLHCAPFSNLSIDQLYQILQLRSKVFVVEQNCPYLDIDSQDQEAIHLWFEDKSQAITTYLRILPKTATRKNVMIGRVVVHHDFRGQGLSRTLLLEAFLWITKNLGEEPIEISAQAYLLEFYQSLGFKQTSEIYLEDNIPHLDMLKTDY</sequence>
<dbReference type="CDD" id="cd04301">
    <property type="entry name" value="NAT_SF"/>
    <property type="match status" value="1"/>
</dbReference>
<dbReference type="InterPro" id="IPR016181">
    <property type="entry name" value="Acyl_CoA_acyltransferase"/>
</dbReference>
<dbReference type="PROSITE" id="PS51186">
    <property type="entry name" value="GNAT"/>
    <property type="match status" value="1"/>
</dbReference>
<reference evidence="2 3" key="1">
    <citation type="submission" date="2022-03" db="EMBL/GenBank/DDBJ databases">
        <title>Ignatzschineria rhizosphaerae HR5S32.</title>
        <authorList>
            <person name="Sun J.Q."/>
            <person name="Feng J.Y."/>
        </authorList>
    </citation>
    <scope>NUCLEOTIDE SEQUENCE [LARGE SCALE GENOMIC DNA]</scope>
    <source>
        <strain evidence="2 3">HR5S32</strain>
    </source>
</reference>
<evidence type="ECO:0000313" key="2">
    <source>
        <dbReference type="EMBL" id="UNM95746.1"/>
    </source>
</evidence>
<dbReference type="InterPro" id="IPR000182">
    <property type="entry name" value="GNAT_dom"/>
</dbReference>
<gene>
    <name evidence="2" type="ORF">MMG00_11075</name>
</gene>
<dbReference type="Pfam" id="PF13673">
    <property type="entry name" value="Acetyltransf_10"/>
    <property type="match status" value="1"/>
</dbReference>
<evidence type="ECO:0000259" key="1">
    <source>
        <dbReference type="PROSITE" id="PS51186"/>
    </source>
</evidence>
<dbReference type="GO" id="GO:0016746">
    <property type="term" value="F:acyltransferase activity"/>
    <property type="evidence" value="ECO:0007669"/>
    <property type="project" value="UniProtKB-KW"/>
</dbReference>
<dbReference type="RefSeq" id="WP_242148301.1">
    <property type="nucleotide sequence ID" value="NZ_CP093379.1"/>
</dbReference>
<evidence type="ECO:0000313" key="3">
    <source>
        <dbReference type="Proteomes" id="UP000829542"/>
    </source>
</evidence>
<proteinExistence type="predicted"/>
<keyword evidence="2" id="KW-0808">Transferase</keyword>
<protein>
    <submittedName>
        <fullName evidence="2">GNAT family N-acetyltransferase</fullName>
        <ecNumber evidence="2">2.3.1.-</ecNumber>
    </submittedName>
</protein>
<keyword evidence="3" id="KW-1185">Reference proteome</keyword>
<accession>A0ABY3X4S3</accession>
<feature type="domain" description="N-acetyltransferase" evidence="1">
    <location>
        <begin position="9"/>
        <end position="152"/>
    </location>
</feature>
<dbReference type="EMBL" id="CP093379">
    <property type="protein sequence ID" value="UNM95746.1"/>
    <property type="molecule type" value="Genomic_DNA"/>
</dbReference>
<name>A0ABY3X4S3_9GAMM</name>
<keyword evidence="2" id="KW-0012">Acyltransferase</keyword>